<keyword evidence="3" id="KW-1185">Reference proteome</keyword>
<feature type="region of interest" description="Disordered" evidence="1">
    <location>
        <begin position="61"/>
        <end position="83"/>
    </location>
</feature>
<evidence type="ECO:0000313" key="2">
    <source>
        <dbReference type="EMBL" id="CAK9138813.1"/>
    </source>
</evidence>
<reference evidence="2 3" key="1">
    <citation type="submission" date="2024-02" db="EMBL/GenBank/DDBJ databases">
        <authorList>
            <person name="Vignale AGUSTIN F."/>
            <person name="Sosa J E."/>
            <person name="Modenutti C."/>
        </authorList>
    </citation>
    <scope>NUCLEOTIDE SEQUENCE [LARGE SCALE GENOMIC DNA]</scope>
</reference>
<protein>
    <submittedName>
        <fullName evidence="2">Uncharacterized protein</fullName>
    </submittedName>
</protein>
<gene>
    <name evidence="2" type="ORF">ILEXP_LOCUS6169</name>
</gene>
<dbReference type="EMBL" id="CAUOFW020000918">
    <property type="protein sequence ID" value="CAK9138813.1"/>
    <property type="molecule type" value="Genomic_DNA"/>
</dbReference>
<dbReference type="Proteomes" id="UP001642360">
    <property type="component" value="Unassembled WGS sequence"/>
</dbReference>
<evidence type="ECO:0000256" key="1">
    <source>
        <dbReference type="SAM" id="MobiDB-lite"/>
    </source>
</evidence>
<proteinExistence type="predicted"/>
<feature type="non-terminal residue" evidence="2">
    <location>
        <position position="83"/>
    </location>
</feature>
<feature type="region of interest" description="Disordered" evidence="1">
    <location>
        <begin position="1"/>
        <end position="26"/>
    </location>
</feature>
<name>A0ABC8R1C6_9AQUA</name>
<dbReference type="AlphaFoldDB" id="A0ABC8R1C6"/>
<comment type="caution">
    <text evidence="2">The sequence shown here is derived from an EMBL/GenBank/DDBJ whole genome shotgun (WGS) entry which is preliminary data.</text>
</comment>
<sequence>MADKKTTKPSSSSKKQGGTGKDKPTVNQILAQAIASVKKEEDPPSPSLALLPKPTYSAYASANAPGQSSALTIANRFTPLGRP</sequence>
<evidence type="ECO:0000313" key="3">
    <source>
        <dbReference type="Proteomes" id="UP001642360"/>
    </source>
</evidence>
<organism evidence="2 3">
    <name type="scientific">Ilex paraguariensis</name>
    <name type="common">yerba mate</name>
    <dbReference type="NCBI Taxonomy" id="185542"/>
    <lineage>
        <taxon>Eukaryota</taxon>
        <taxon>Viridiplantae</taxon>
        <taxon>Streptophyta</taxon>
        <taxon>Embryophyta</taxon>
        <taxon>Tracheophyta</taxon>
        <taxon>Spermatophyta</taxon>
        <taxon>Magnoliopsida</taxon>
        <taxon>eudicotyledons</taxon>
        <taxon>Gunneridae</taxon>
        <taxon>Pentapetalae</taxon>
        <taxon>asterids</taxon>
        <taxon>campanulids</taxon>
        <taxon>Aquifoliales</taxon>
        <taxon>Aquifoliaceae</taxon>
        <taxon>Ilex</taxon>
    </lineage>
</organism>
<feature type="compositionally biased region" description="Polar residues" evidence="1">
    <location>
        <begin position="61"/>
        <end position="72"/>
    </location>
</feature>
<accession>A0ABC8R1C6</accession>